<feature type="transmembrane region" description="Helical" evidence="1">
    <location>
        <begin position="49"/>
        <end position="66"/>
    </location>
</feature>
<evidence type="ECO:0000313" key="3">
    <source>
        <dbReference type="Proteomes" id="UP001651158"/>
    </source>
</evidence>
<dbReference type="PANTHER" id="PTHR12242">
    <property type="entry name" value="OS02G0130600 PROTEIN-RELATED"/>
    <property type="match status" value="1"/>
</dbReference>
<keyword evidence="1" id="KW-0472">Membrane</keyword>
<evidence type="ECO:0000256" key="1">
    <source>
        <dbReference type="SAM" id="Phobius"/>
    </source>
</evidence>
<dbReference type="InterPro" id="IPR049352">
    <property type="entry name" value="Rost"/>
</dbReference>
<reference evidence="2 3" key="1">
    <citation type="journal article" date="2022" name="Front. Cell. Infect. Microbiol.">
        <title>The Genomes of Two Strains of Taenia crassiceps the Animal Model for the Study of Human Cysticercosis.</title>
        <authorList>
            <person name="Bobes R.J."/>
            <person name="Estrada K."/>
            <person name="Rios-Valencia D.G."/>
            <person name="Calderon-Gallegos A."/>
            <person name="de la Torre P."/>
            <person name="Carrero J.C."/>
            <person name="Sanchez-Flores A."/>
            <person name="Laclette J.P."/>
        </authorList>
    </citation>
    <scope>NUCLEOTIDE SEQUENCE [LARGE SCALE GENOMIC DNA]</scope>
    <source>
        <strain evidence="2">WFUcys</strain>
    </source>
</reference>
<protein>
    <submittedName>
        <fullName evidence="2">Protein rolling stone</fullName>
    </submittedName>
</protein>
<dbReference type="Proteomes" id="UP001651158">
    <property type="component" value="Unassembled WGS sequence"/>
</dbReference>
<name>A0ABR4QI19_9CEST</name>
<comment type="caution">
    <text evidence="2">The sequence shown here is derived from an EMBL/GenBank/DDBJ whole genome shotgun (WGS) entry which is preliminary data.</text>
</comment>
<dbReference type="Pfam" id="PF21534">
    <property type="entry name" value="Rost"/>
    <property type="match status" value="1"/>
</dbReference>
<dbReference type="PANTHER" id="PTHR12242:SF1">
    <property type="entry name" value="MYND-TYPE DOMAIN-CONTAINING PROTEIN"/>
    <property type="match status" value="1"/>
</dbReference>
<feature type="transmembrane region" description="Helical" evidence="1">
    <location>
        <begin position="116"/>
        <end position="138"/>
    </location>
</feature>
<dbReference type="EMBL" id="JAKROA010000003">
    <property type="protein sequence ID" value="KAL5109443.1"/>
    <property type="molecule type" value="Genomic_DNA"/>
</dbReference>
<gene>
    <name evidence="2" type="ORF">TcWFU_009371</name>
</gene>
<evidence type="ECO:0000313" key="2">
    <source>
        <dbReference type="EMBL" id="KAL5109443.1"/>
    </source>
</evidence>
<feature type="transmembrane region" description="Helical" evidence="1">
    <location>
        <begin position="73"/>
        <end position="96"/>
    </location>
</feature>
<feature type="transmembrane region" description="Helical" evidence="1">
    <location>
        <begin position="216"/>
        <end position="239"/>
    </location>
</feature>
<organism evidence="2 3">
    <name type="scientific">Taenia crassiceps</name>
    <dbReference type="NCBI Taxonomy" id="6207"/>
    <lineage>
        <taxon>Eukaryota</taxon>
        <taxon>Metazoa</taxon>
        <taxon>Spiralia</taxon>
        <taxon>Lophotrochozoa</taxon>
        <taxon>Platyhelminthes</taxon>
        <taxon>Cestoda</taxon>
        <taxon>Eucestoda</taxon>
        <taxon>Cyclophyllidea</taxon>
        <taxon>Taeniidae</taxon>
        <taxon>Taenia</taxon>
    </lineage>
</organism>
<keyword evidence="1" id="KW-0812">Transmembrane</keyword>
<feature type="transmembrane region" description="Helical" evidence="1">
    <location>
        <begin position="175"/>
        <end position="196"/>
    </location>
</feature>
<sequence>MEDTTEERRPCCSTTGKAFKYQFQCREFGFFSAVYNLFPFAQWMWMDGIIYPLYRFFISIGLLVWARSTKKLYYFLYATNWGFLMYTISSNAFAIFSTYFNCKKEKPVPKWFASVLWFFYELAMNTVLVTSLVYWAALWDPAYTRFYRPEARCKHILPATTVLLDMWVNGLPINLLHAIYPVILGIIYAVFSYVYYDTRDMHPIYPVLNWSKPGEAAGASALAITTSVLVHLLLFLLYIGRITLSYRLNGRGKATVEQWWNKGLEKETAKPETEVEAS</sequence>
<accession>A0ABR4QI19</accession>
<keyword evidence="1" id="KW-1133">Transmembrane helix</keyword>
<proteinExistence type="predicted"/>
<keyword evidence="3" id="KW-1185">Reference proteome</keyword>